<dbReference type="Proteomes" id="UP001457282">
    <property type="component" value="Unassembled WGS sequence"/>
</dbReference>
<protein>
    <submittedName>
        <fullName evidence="2">Uncharacterized protein</fullName>
    </submittedName>
</protein>
<keyword evidence="1" id="KW-0460">Magnesium</keyword>
<dbReference type="PANTHER" id="PTHR42861">
    <property type="entry name" value="CALCIUM-TRANSPORTING ATPASE"/>
    <property type="match status" value="1"/>
</dbReference>
<reference evidence="2 3" key="1">
    <citation type="journal article" date="2023" name="G3 (Bethesda)">
        <title>A chromosome-length genome assembly and annotation of blackberry (Rubus argutus, cv. 'Hillquist').</title>
        <authorList>
            <person name="Bruna T."/>
            <person name="Aryal R."/>
            <person name="Dudchenko O."/>
            <person name="Sargent D.J."/>
            <person name="Mead D."/>
            <person name="Buti M."/>
            <person name="Cavallini A."/>
            <person name="Hytonen T."/>
            <person name="Andres J."/>
            <person name="Pham M."/>
            <person name="Weisz D."/>
            <person name="Mascagni F."/>
            <person name="Usai G."/>
            <person name="Natali L."/>
            <person name="Bassil N."/>
            <person name="Fernandez G.E."/>
            <person name="Lomsadze A."/>
            <person name="Armour M."/>
            <person name="Olukolu B."/>
            <person name="Poorten T."/>
            <person name="Britton C."/>
            <person name="Davik J."/>
            <person name="Ashrafi H."/>
            <person name="Aiden E.L."/>
            <person name="Borodovsky M."/>
            <person name="Worthington M."/>
        </authorList>
    </citation>
    <scope>NUCLEOTIDE SEQUENCE [LARGE SCALE GENOMIC DNA]</scope>
    <source>
        <strain evidence="2">PI 553951</strain>
    </source>
</reference>
<evidence type="ECO:0000313" key="2">
    <source>
        <dbReference type="EMBL" id="KAK9911021.1"/>
    </source>
</evidence>
<accession>A0AAW1VVD1</accession>
<evidence type="ECO:0000313" key="3">
    <source>
        <dbReference type="Proteomes" id="UP001457282"/>
    </source>
</evidence>
<dbReference type="EMBL" id="JBEDUW010000007">
    <property type="protein sequence ID" value="KAK9911021.1"/>
    <property type="molecule type" value="Genomic_DNA"/>
</dbReference>
<gene>
    <name evidence="2" type="ORF">M0R45_034948</name>
</gene>
<comment type="caution">
    <text evidence="2">The sequence shown here is derived from an EMBL/GenBank/DDBJ whole genome shotgun (WGS) entry which is preliminary data.</text>
</comment>
<dbReference type="AlphaFoldDB" id="A0AAW1VVD1"/>
<name>A0AAW1VVD1_RUBAR</name>
<proteinExistence type="predicted"/>
<evidence type="ECO:0000256" key="1">
    <source>
        <dbReference type="ARBA" id="ARBA00022842"/>
    </source>
</evidence>
<organism evidence="2 3">
    <name type="scientific">Rubus argutus</name>
    <name type="common">Southern blackberry</name>
    <dbReference type="NCBI Taxonomy" id="59490"/>
    <lineage>
        <taxon>Eukaryota</taxon>
        <taxon>Viridiplantae</taxon>
        <taxon>Streptophyta</taxon>
        <taxon>Embryophyta</taxon>
        <taxon>Tracheophyta</taxon>
        <taxon>Spermatophyta</taxon>
        <taxon>Magnoliopsida</taxon>
        <taxon>eudicotyledons</taxon>
        <taxon>Gunneridae</taxon>
        <taxon>Pentapetalae</taxon>
        <taxon>rosids</taxon>
        <taxon>fabids</taxon>
        <taxon>Rosales</taxon>
        <taxon>Rosaceae</taxon>
        <taxon>Rosoideae</taxon>
        <taxon>Rosoideae incertae sedis</taxon>
        <taxon>Rubus</taxon>
    </lineage>
</organism>
<keyword evidence="3" id="KW-1185">Reference proteome</keyword>
<sequence length="156" mass="17460">MVSESVALDMIVKESVDLVLDHLKCTKDGLSSDEVKERLDSIVYSKLEEKKSFIVLLFYSYRGKQISKDFGVCMETFVLGHGICTYHSHCFYPRRGDQLAIGKDTGRRLWMGTKMYPASALLGDSKDADHASIPSDELIEKAVGLLASFPSRNTIF</sequence>